<dbReference type="GeneID" id="5980205"/>
<accession>Q0U588</accession>
<dbReference type="AlphaFoldDB" id="Q0U588"/>
<dbReference type="VEuPathDB" id="FungiDB:JI435_308630"/>
<dbReference type="InParanoid" id="Q0U588"/>
<dbReference type="KEGG" id="pno:SNOG_13076"/>
<evidence type="ECO:0000313" key="2">
    <source>
        <dbReference type="EMBL" id="EAT79403.2"/>
    </source>
</evidence>
<dbReference type="Proteomes" id="UP000001055">
    <property type="component" value="Unassembled WGS sequence"/>
</dbReference>
<dbReference type="RefSeq" id="XP_001803290.1">
    <property type="nucleotide sequence ID" value="XM_001803238.1"/>
</dbReference>
<protein>
    <recommendedName>
        <fullName evidence="1">DUF7708 domain-containing protein</fullName>
    </recommendedName>
</protein>
<evidence type="ECO:0000313" key="3">
    <source>
        <dbReference type="Proteomes" id="UP000001055"/>
    </source>
</evidence>
<gene>
    <name evidence="2" type="ORF">SNOG_13076</name>
</gene>
<reference evidence="3" key="1">
    <citation type="journal article" date="2007" name="Plant Cell">
        <title>Dothideomycete-plant interactions illuminated by genome sequencing and EST analysis of the wheat pathogen Stagonospora nodorum.</title>
        <authorList>
            <person name="Hane J.K."/>
            <person name="Lowe R.G."/>
            <person name="Solomon P.S."/>
            <person name="Tan K.C."/>
            <person name="Schoch C.L."/>
            <person name="Spatafora J.W."/>
            <person name="Crous P.W."/>
            <person name="Kodira C."/>
            <person name="Birren B.W."/>
            <person name="Galagan J.E."/>
            <person name="Torriani S.F."/>
            <person name="McDonald B.A."/>
            <person name="Oliver R.P."/>
        </authorList>
    </citation>
    <scope>NUCLEOTIDE SEQUENCE [LARGE SCALE GENOMIC DNA]</scope>
    <source>
        <strain evidence="3">SN15 / ATCC MYA-4574 / FGSC 10173</strain>
    </source>
</reference>
<feature type="domain" description="DUF7708" evidence="1">
    <location>
        <begin position="53"/>
        <end position="95"/>
    </location>
</feature>
<sequence length="99" mass="11643">MYKLAILQFGSDMTQNERKVDLATHTGSLQNLEDVVKIAQKDYESSRNKKARKWLERFSSRLIYYGNIFDILAQHHPEYVALAWGAMKFLFVLQFDMSH</sequence>
<dbReference type="EMBL" id="CH445349">
    <property type="protein sequence ID" value="EAT79403.2"/>
    <property type="molecule type" value="Genomic_DNA"/>
</dbReference>
<organism evidence="2 3">
    <name type="scientific">Phaeosphaeria nodorum (strain SN15 / ATCC MYA-4574 / FGSC 10173)</name>
    <name type="common">Glume blotch fungus</name>
    <name type="synonym">Parastagonospora nodorum</name>
    <dbReference type="NCBI Taxonomy" id="321614"/>
    <lineage>
        <taxon>Eukaryota</taxon>
        <taxon>Fungi</taxon>
        <taxon>Dikarya</taxon>
        <taxon>Ascomycota</taxon>
        <taxon>Pezizomycotina</taxon>
        <taxon>Dothideomycetes</taxon>
        <taxon>Pleosporomycetidae</taxon>
        <taxon>Pleosporales</taxon>
        <taxon>Pleosporineae</taxon>
        <taxon>Phaeosphaeriaceae</taxon>
        <taxon>Parastagonospora</taxon>
    </lineage>
</organism>
<dbReference type="STRING" id="321614.Q0U588"/>
<dbReference type="Pfam" id="PF24809">
    <property type="entry name" value="DUF7708"/>
    <property type="match status" value="1"/>
</dbReference>
<proteinExistence type="predicted"/>
<name>Q0U588_PHANO</name>
<evidence type="ECO:0000259" key="1">
    <source>
        <dbReference type="Pfam" id="PF24809"/>
    </source>
</evidence>
<dbReference type="InterPro" id="IPR056125">
    <property type="entry name" value="DUF7708"/>
</dbReference>